<dbReference type="EMBL" id="MU250549">
    <property type="protein sequence ID" value="KAG7442705.1"/>
    <property type="molecule type" value="Genomic_DNA"/>
</dbReference>
<dbReference type="RefSeq" id="XP_043036205.1">
    <property type="nucleotide sequence ID" value="XM_043180662.1"/>
</dbReference>
<evidence type="ECO:0000313" key="2">
    <source>
        <dbReference type="Proteomes" id="UP000812287"/>
    </source>
</evidence>
<proteinExistence type="predicted"/>
<dbReference type="GeneID" id="66102958"/>
<dbReference type="AlphaFoldDB" id="A0A9P7VLG1"/>
<name>A0A9P7VLG1_9AGAR</name>
<protein>
    <submittedName>
        <fullName evidence="1">Uncharacterized protein</fullName>
    </submittedName>
</protein>
<gene>
    <name evidence="1" type="ORF">BT62DRAFT_370437</name>
</gene>
<organism evidence="1 2">
    <name type="scientific">Guyanagaster necrorhizus</name>
    <dbReference type="NCBI Taxonomy" id="856835"/>
    <lineage>
        <taxon>Eukaryota</taxon>
        <taxon>Fungi</taxon>
        <taxon>Dikarya</taxon>
        <taxon>Basidiomycota</taxon>
        <taxon>Agaricomycotina</taxon>
        <taxon>Agaricomycetes</taxon>
        <taxon>Agaricomycetidae</taxon>
        <taxon>Agaricales</taxon>
        <taxon>Marasmiineae</taxon>
        <taxon>Physalacriaceae</taxon>
        <taxon>Guyanagaster</taxon>
    </lineage>
</organism>
<accession>A0A9P7VLG1</accession>
<dbReference type="Proteomes" id="UP000812287">
    <property type="component" value="Unassembled WGS sequence"/>
</dbReference>
<dbReference type="OrthoDB" id="10298807at2759"/>
<keyword evidence="2" id="KW-1185">Reference proteome</keyword>
<reference evidence="1" key="1">
    <citation type="submission" date="2020-11" db="EMBL/GenBank/DDBJ databases">
        <title>Adaptations for nitrogen fixation in a non-lichenized fungal sporocarp promotes dispersal by wood-feeding termites.</title>
        <authorList>
            <consortium name="DOE Joint Genome Institute"/>
            <person name="Koch R.A."/>
            <person name="Yoon G."/>
            <person name="Arayal U."/>
            <person name="Lail K."/>
            <person name="Amirebrahimi M."/>
            <person name="Labutti K."/>
            <person name="Lipzen A."/>
            <person name="Riley R."/>
            <person name="Barry K."/>
            <person name="Henrissat B."/>
            <person name="Grigoriev I.V."/>
            <person name="Herr J.R."/>
            <person name="Aime M.C."/>
        </authorList>
    </citation>
    <scope>NUCLEOTIDE SEQUENCE</scope>
    <source>
        <strain evidence="1">MCA 3950</strain>
    </source>
</reference>
<comment type="caution">
    <text evidence="1">The sequence shown here is derived from an EMBL/GenBank/DDBJ whole genome shotgun (WGS) entry which is preliminary data.</text>
</comment>
<sequence>MQLNAATSKYHTENLEPLFHELENISVSSEFQASIFLVKSNAVCRLVANTYQSLMRRGLRMNDQRMFSTFLEYRENLKAGLAPMLSELRSTTKWSSSAPSGLLHLEGVRESCQIRLVPGIVIDPDDPHNGSGLLTVNITHSGVLDHAMSVYKTLDVADVQQFEYHEQGKRGEDCLSDFRHTVIKECDIVLIQLQCISEHPRENLTGM</sequence>
<evidence type="ECO:0000313" key="1">
    <source>
        <dbReference type="EMBL" id="KAG7442705.1"/>
    </source>
</evidence>